<feature type="chain" id="PRO_5034966950" description="Vomeronasal type-2 receptor 1" evidence="11">
    <location>
        <begin position="22"/>
        <end position="581"/>
    </location>
</feature>
<dbReference type="Pfam" id="PF01094">
    <property type="entry name" value="ANF_receptor"/>
    <property type="match status" value="1"/>
</dbReference>
<evidence type="ECO:0000256" key="2">
    <source>
        <dbReference type="ARBA" id="ARBA00022475"/>
    </source>
</evidence>
<feature type="domain" description="Receptor ligand binding region" evidence="12">
    <location>
        <begin position="84"/>
        <end position="500"/>
    </location>
</feature>
<dbReference type="PANTHER" id="PTHR24061:SF1">
    <property type="entry name" value="VOMERONASAL 2, RECEPTOR 2-RELATED"/>
    <property type="match status" value="1"/>
</dbReference>
<accession>A0A8C2MBX5</accession>
<dbReference type="GO" id="GO:0004984">
    <property type="term" value="F:olfactory receptor activity"/>
    <property type="evidence" value="ECO:0007669"/>
    <property type="project" value="TreeGrafter"/>
</dbReference>
<dbReference type="Ensembl" id="ENSCGRT00001021022.1">
    <property type="protein sequence ID" value="ENSCGRP00001016778.1"/>
    <property type="gene ID" value="ENSCGRG00001017013.1"/>
</dbReference>
<dbReference type="InterPro" id="IPR000337">
    <property type="entry name" value="GPCR_3"/>
</dbReference>
<keyword evidence="9" id="KW-0325">Glycoprotein</keyword>
<name>A0A8C2MBX5_CRIGR</name>
<comment type="subcellular location">
    <subcellularLocation>
        <location evidence="1">Cell membrane</location>
        <topology evidence="1">Multi-pass membrane protein</topology>
    </subcellularLocation>
</comment>
<evidence type="ECO:0000256" key="1">
    <source>
        <dbReference type="ARBA" id="ARBA00004651"/>
    </source>
</evidence>
<keyword evidence="8" id="KW-0675">Receptor</keyword>
<dbReference type="AlphaFoldDB" id="A0A8C2MBX5"/>
<dbReference type="Gene3D" id="3.40.50.2300">
    <property type="match status" value="2"/>
</dbReference>
<evidence type="ECO:0008006" key="16">
    <source>
        <dbReference type="Google" id="ProtNLM"/>
    </source>
</evidence>
<sequence length="581" mass="65673">MVSRKRCLVLGLTAFLWVAHAQQEDQKCRLLRKFNLTGYVEAKNHSVVIGGLFPIHSRTIPTDDPDGEPVSAMCEGFNFRGFRWMKTMIHTIKEINERKDILPNHTLGYQIFDTCYTIAKTMETALAFLTGQEEFQPNFRNSTGKYLVGIIGAGGSSLSVAASRILGLYYMPQVGYTSSCPILSDKFQFPSYLRTIPSDKIQSEAMVTLIKHFGWVWVGAIAADDDYGKYGVKSFREKMESSNLCVAFSETIPKVYSNKKMQNAVTAVKKSTARVIVLFTTDIDLSPFVLEVVHHNITDRTWIASEAWITSALIAKPEYFPYFGGTIGFAVPRTIIPGLKEFLYDIHPSKDPNDVLTIEFWQTAFNCTWPNSSVPYNVDHRVNMTGKEDRLYDMSDQLCTGEEKLEDLKNTYLDVSQLRITNNVKQAVYAMAYGLDRLSRCDLPKRENADAKCSHMPDFEPRELLAYLKELTFTTHDGRNIHFDLNGDLESGYYDILNWQIDNAGEIAFVKVGEYKFQQSNFELVLLKNATLFWNTESSGLPDSVCTKLCPPGTRKGIRQGQPICCFDCIPCADGYVSEKP</sequence>
<evidence type="ECO:0000313" key="15">
    <source>
        <dbReference type="Proteomes" id="UP000694386"/>
    </source>
</evidence>
<reference evidence="14" key="1">
    <citation type="submission" date="2025-08" db="UniProtKB">
        <authorList>
            <consortium name="Ensembl"/>
        </authorList>
    </citation>
    <scope>IDENTIFICATION</scope>
</reference>
<keyword evidence="5" id="KW-1133">Transmembrane helix</keyword>
<dbReference type="InterPro" id="IPR038550">
    <property type="entry name" value="GPCR_3_9-Cys_sf"/>
</dbReference>
<feature type="domain" description="GPCR family 3 nine cysteines" evidence="13">
    <location>
        <begin position="542"/>
        <end position="578"/>
    </location>
</feature>
<feature type="signal peptide" evidence="11">
    <location>
        <begin position="1"/>
        <end position="21"/>
    </location>
</feature>
<dbReference type="Pfam" id="PF07562">
    <property type="entry name" value="NCD3G"/>
    <property type="match status" value="1"/>
</dbReference>
<protein>
    <recommendedName>
        <fullName evidence="16">Vomeronasal type-2 receptor 1</fullName>
    </recommendedName>
</protein>
<dbReference type="InterPro" id="IPR001828">
    <property type="entry name" value="ANF_lig-bd_rcpt"/>
</dbReference>
<evidence type="ECO:0000313" key="14">
    <source>
        <dbReference type="Ensembl" id="ENSCGRP00001016778.1"/>
    </source>
</evidence>
<dbReference type="FunFam" id="3.40.50.2300:FF:000016">
    <property type="entry name" value="Taste 1 receptor member 2"/>
    <property type="match status" value="1"/>
</dbReference>
<dbReference type="GO" id="GO:0004930">
    <property type="term" value="F:G protein-coupled receptor activity"/>
    <property type="evidence" value="ECO:0007669"/>
    <property type="project" value="UniProtKB-KW"/>
</dbReference>
<evidence type="ECO:0000256" key="11">
    <source>
        <dbReference type="SAM" id="SignalP"/>
    </source>
</evidence>
<dbReference type="InterPro" id="IPR011500">
    <property type="entry name" value="GPCR_3_9-Cys_dom"/>
</dbReference>
<dbReference type="InterPro" id="IPR000068">
    <property type="entry name" value="GPCR_3_Ca_sens_rcpt-rel"/>
</dbReference>
<reference evidence="14" key="2">
    <citation type="submission" date="2025-09" db="UniProtKB">
        <authorList>
            <consortium name="Ensembl"/>
        </authorList>
    </citation>
    <scope>IDENTIFICATION</scope>
</reference>
<evidence type="ECO:0000256" key="3">
    <source>
        <dbReference type="ARBA" id="ARBA00022692"/>
    </source>
</evidence>
<evidence type="ECO:0000256" key="10">
    <source>
        <dbReference type="ARBA" id="ARBA00023224"/>
    </source>
</evidence>
<evidence type="ECO:0000259" key="12">
    <source>
        <dbReference type="Pfam" id="PF01094"/>
    </source>
</evidence>
<dbReference type="PRINTS" id="PR00248">
    <property type="entry name" value="GPCRMGR"/>
</dbReference>
<dbReference type="CDD" id="cd06364">
    <property type="entry name" value="PBP1_CaSR"/>
    <property type="match status" value="1"/>
</dbReference>
<keyword evidence="2" id="KW-1003">Cell membrane</keyword>
<keyword evidence="6" id="KW-0297">G-protein coupled receptor</keyword>
<proteinExistence type="predicted"/>
<evidence type="ECO:0000256" key="4">
    <source>
        <dbReference type="ARBA" id="ARBA00022729"/>
    </source>
</evidence>
<evidence type="ECO:0000256" key="6">
    <source>
        <dbReference type="ARBA" id="ARBA00023040"/>
    </source>
</evidence>
<keyword evidence="3" id="KW-0812">Transmembrane</keyword>
<evidence type="ECO:0000256" key="5">
    <source>
        <dbReference type="ARBA" id="ARBA00022989"/>
    </source>
</evidence>
<dbReference type="PANTHER" id="PTHR24061">
    <property type="entry name" value="CALCIUM-SENSING RECEPTOR-RELATED"/>
    <property type="match status" value="1"/>
</dbReference>
<dbReference type="Gene3D" id="2.10.50.30">
    <property type="entry name" value="GPCR, family 3, nine cysteines domain"/>
    <property type="match status" value="1"/>
</dbReference>
<evidence type="ECO:0000259" key="13">
    <source>
        <dbReference type="Pfam" id="PF07562"/>
    </source>
</evidence>
<evidence type="ECO:0000256" key="7">
    <source>
        <dbReference type="ARBA" id="ARBA00023136"/>
    </source>
</evidence>
<keyword evidence="4 11" id="KW-0732">Signal</keyword>
<evidence type="ECO:0000256" key="8">
    <source>
        <dbReference type="ARBA" id="ARBA00023170"/>
    </source>
</evidence>
<dbReference type="Proteomes" id="UP000694386">
    <property type="component" value="Unplaced"/>
</dbReference>
<evidence type="ECO:0000256" key="9">
    <source>
        <dbReference type="ARBA" id="ARBA00023180"/>
    </source>
</evidence>
<keyword evidence="7" id="KW-0472">Membrane</keyword>
<dbReference type="GO" id="GO:0005886">
    <property type="term" value="C:plasma membrane"/>
    <property type="evidence" value="ECO:0007669"/>
    <property type="project" value="UniProtKB-SubCell"/>
</dbReference>
<keyword evidence="10" id="KW-0807">Transducer</keyword>
<dbReference type="SUPFAM" id="SSF53822">
    <property type="entry name" value="Periplasmic binding protein-like I"/>
    <property type="match status" value="1"/>
</dbReference>
<organism evidence="14 15">
    <name type="scientific">Cricetulus griseus</name>
    <name type="common">Chinese hamster</name>
    <name type="synonym">Cricetulus barabensis griseus</name>
    <dbReference type="NCBI Taxonomy" id="10029"/>
    <lineage>
        <taxon>Eukaryota</taxon>
        <taxon>Metazoa</taxon>
        <taxon>Chordata</taxon>
        <taxon>Craniata</taxon>
        <taxon>Vertebrata</taxon>
        <taxon>Euteleostomi</taxon>
        <taxon>Mammalia</taxon>
        <taxon>Eutheria</taxon>
        <taxon>Euarchontoglires</taxon>
        <taxon>Glires</taxon>
        <taxon>Rodentia</taxon>
        <taxon>Myomorpha</taxon>
        <taxon>Muroidea</taxon>
        <taxon>Cricetidae</taxon>
        <taxon>Cricetinae</taxon>
        <taxon>Cricetulus</taxon>
    </lineage>
</organism>
<dbReference type="InterPro" id="IPR028082">
    <property type="entry name" value="Peripla_BP_I"/>
</dbReference>
<dbReference type="PRINTS" id="PR00592">
    <property type="entry name" value="CASENSINGR"/>
</dbReference>